<dbReference type="EMBL" id="GBXM01074442">
    <property type="protein sequence ID" value="JAH34135.1"/>
    <property type="molecule type" value="Transcribed_RNA"/>
</dbReference>
<protein>
    <submittedName>
        <fullName evidence="1">Uncharacterized protein</fullName>
    </submittedName>
</protein>
<sequence length="33" mass="3499">MTFTGSAQTCLTDWTKQSTLVSLEPGHPHPGLG</sequence>
<evidence type="ECO:0000313" key="1">
    <source>
        <dbReference type="EMBL" id="JAH34135.1"/>
    </source>
</evidence>
<name>A0A0E9S0E7_ANGAN</name>
<reference evidence="1" key="1">
    <citation type="submission" date="2014-11" db="EMBL/GenBank/DDBJ databases">
        <authorList>
            <person name="Amaro Gonzalez C."/>
        </authorList>
    </citation>
    <scope>NUCLEOTIDE SEQUENCE</scope>
</reference>
<dbReference type="AlphaFoldDB" id="A0A0E9S0E7"/>
<organism evidence="1">
    <name type="scientific">Anguilla anguilla</name>
    <name type="common">European freshwater eel</name>
    <name type="synonym">Muraena anguilla</name>
    <dbReference type="NCBI Taxonomy" id="7936"/>
    <lineage>
        <taxon>Eukaryota</taxon>
        <taxon>Metazoa</taxon>
        <taxon>Chordata</taxon>
        <taxon>Craniata</taxon>
        <taxon>Vertebrata</taxon>
        <taxon>Euteleostomi</taxon>
        <taxon>Actinopterygii</taxon>
        <taxon>Neopterygii</taxon>
        <taxon>Teleostei</taxon>
        <taxon>Anguilliformes</taxon>
        <taxon>Anguillidae</taxon>
        <taxon>Anguilla</taxon>
    </lineage>
</organism>
<reference evidence="1" key="2">
    <citation type="journal article" date="2015" name="Fish Shellfish Immunol.">
        <title>Early steps in the European eel (Anguilla anguilla)-Vibrio vulnificus interaction in the gills: Role of the RtxA13 toxin.</title>
        <authorList>
            <person name="Callol A."/>
            <person name="Pajuelo D."/>
            <person name="Ebbesson L."/>
            <person name="Teles M."/>
            <person name="MacKenzie S."/>
            <person name="Amaro C."/>
        </authorList>
    </citation>
    <scope>NUCLEOTIDE SEQUENCE</scope>
</reference>
<proteinExistence type="predicted"/>
<accession>A0A0E9S0E7</accession>